<evidence type="ECO:0000313" key="2">
    <source>
        <dbReference type="EMBL" id="GMN70613.1"/>
    </source>
</evidence>
<keyword evidence="3" id="KW-1185">Reference proteome</keyword>
<name>A0AA88EAB5_FICCA</name>
<feature type="region of interest" description="Disordered" evidence="1">
    <location>
        <begin position="110"/>
        <end position="157"/>
    </location>
</feature>
<dbReference type="EMBL" id="BTGU01001195">
    <property type="protein sequence ID" value="GMN70613.1"/>
    <property type="molecule type" value="Genomic_DNA"/>
</dbReference>
<feature type="compositionally biased region" description="Basic and acidic residues" evidence="1">
    <location>
        <begin position="123"/>
        <end position="139"/>
    </location>
</feature>
<sequence>MASPYPARFKMPSMASYDGSTDADEHLENYQVHMLIQNANEAALSAFLGSKTRKMETSYLFGIKQGDSEPLKEFLDRFDKTLAYDVPPTFAHLRGIDWKHAEADEYVRGRSMAAREQSRFPGRKSDKNQFDQNRPEKGKAVSIDARSAEAPSSVRTSAGRFRQYTPLVATVEHVLNQSPDYRRGWSGKNDPDGGVHRRGPAVCLQHHHGEADPQCAESGGLYIPLSHEIPHHRWSWGLSGEPVRGQKVLHGGGEQGVPQGS</sequence>
<organism evidence="2 3">
    <name type="scientific">Ficus carica</name>
    <name type="common">Common fig</name>
    <dbReference type="NCBI Taxonomy" id="3494"/>
    <lineage>
        <taxon>Eukaryota</taxon>
        <taxon>Viridiplantae</taxon>
        <taxon>Streptophyta</taxon>
        <taxon>Embryophyta</taxon>
        <taxon>Tracheophyta</taxon>
        <taxon>Spermatophyta</taxon>
        <taxon>Magnoliopsida</taxon>
        <taxon>eudicotyledons</taxon>
        <taxon>Gunneridae</taxon>
        <taxon>Pentapetalae</taxon>
        <taxon>rosids</taxon>
        <taxon>fabids</taxon>
        <taxon>Rosales</taxon>
        <taxon>Moraceae</taxon>
        <taxon>Ficeae</taxon>
        <taxon>Ficus</taxon>
    </lineage>
</organism>
<proteinExistence type="predicted"/>
<protein>
    <recommendedName>
        <fullName evidence="4">Retrotransposon gag domain-containing protein</fullName>
    </recommendedName>
</protein>
<dbReference type="Proteomes" id="UP001187192">
    <property type="component" value="Unassembled WGS sequence"/>
</dbReference>
<evidence type="ECO:0008006" key="4">
    <source>
        <dbReference type="Google" id="ProtNLM"/>
    </source>
</evidence>
<accession>A0AA88EAB5</accession>
<evidence type="ECO:0000313" key="3">
    <source>
        <dbReference type="Proteomes" id="UP001187192"/>
    </source>
</evidence>
<evidence type="ECO:0000256" key="1">
    <source>
        <dbReference type="SAM" id="MobiDB-lite"/>
    </source>
</evidence>
<gene>
    <name evidence="2" type="ORF">TIFTF001_039653</name>
</gene>
<reference evidence="2" key="1">
    <citation type="submission" date="2023-07" db="EMBL/GenBank/DDBJ databases">
        <title>draft genome sequence of fig (Ficus carica).</title>
        <authorList>
            <person name="Takahashi T."/>
            <person name="Nishimura K."/>
        </authorList>
    </citation>
    <scope>NUCLEOTIDE SEQUENCE</scope>
</reference>
<comment type="caution">
    <text evidence="2">The sequence shown here is derived from an EMBL/GenBank/DDBJ whole genome shotgun (WGS) entry which is preliminary data.</text>
</comment>
<dbReference type="AlphaFoldDB" id="A0AA88EAB5"/>